<dbReference type="InterPro" id="IPR036388">
    <property type="entry name" value="WH-like_DNA-bd_sf"/>
</dbReference>
<dbReference type="InterPro" id="IPR052509">
    <property type="entry name" value="Metal_resp_DNA-bind_regulator"/>
</dbReference>
<accession>A0ABS8FW44</accession>
<feature type="domain" description="Transcription regulator PadR N-terminal" evidence="2">
    <location>
        <begin position="18"/>
        <end position="86"/>
    </location>
</feature>
<dbReference type="InterPro" id="IPR005149">
    <property type="entry name" value="Tscrpt_reg_PadR_N"/>
</dbReference>
<protein>
    <submittedName>
        <fullName evidence="3">PadR family transcriptional regulator</fullName>
    </submittedName>
</protein>
<comment type="caution">
    <text evidence="3">The sequence shown here is derived from an EMBL/GenBank/DDBJ whole genome shotgun (WGS) entry which is preliminary data.</text>
</comment>
<name>A0ABS8FW44_9FIRM</name>
<dbReference type="InterPro" id="IPR036390">
    <property type="entry name" value="WH_DNA-bd_sf"/>
</dbReference>
<keyword evidence="4" id="KW-1185">Reference proteome</keyword>
<organism evidence="3 4">
    <name type="scientific">Ruminococcus turbiniformis</name>
    <dbReference type="NCBI Taxonomy" id="2881258"/>
    <lineage>
        <taxon>Bacteria</taxon>
        <taxon>Bacillati</taxon>
        <taxon>Bacillota</taxon>
        <taxon>Clostridia</taxon>
        <taxon>Eubacteriales</taxon>
        <taxon>Oscillospiraceae</taxon>
        <taxon>Ruminococcus</taxon>
    </lineage>
</organism>
<dbReference type="Gene3D" id="1.10.10.10">
    <property type="entry name" value="Winged helix-like DNA-binding domain superfamily/Winged helix DNA-binding domain"/>
    <property type="match status" value="1"/>
</dbReference>
<dbReference type="PANTHER" id="PTHR33169">
    <property type="entry name" value="PADR-FAMILY TRANSCRIPTIONAL REGULATOR"/>
    <property type="match status" value="1"/>
</dbReference>
<keyword evidence="1" id="KW-0175">Coiled coil</keyword>
<evidence type="ECO:0000313" key="3">
    <source>
        <dbReference type="EMBL" id="MCC2254213.1"/>
    </source>
</evidence>
<dbReference type="Pfam" id="PF03551">
    <property type="entry name" value="PadR"/>
    <property type="match status" value="1"/>
</dbReference>
<proteinExistence type="predicted"/>
<sequence length="115" mass="13567">MPEKETPLTEAFFYILLAVRKPNHGYGIIQEVEELTNGRMVLGPGTLYGALQTMQKRAWIQIYSLEKESRKKKQYIITRMGRHVFEEERKRLEELLNNANLMEENEDDQVQIIPE</sequence>
<reference evidence="3 4" key="1">
    <citation type="submission" date="2021-10" db="EMBL/GenBank/DDBJ databases">
        <title>Anaerobic single-cell dispensing facilitates the cultivation of human gut bacteria.</title>
        <authorList>
            <person name="Afrizal A."/>
        </authorList>
    </citation>
    <scope>NUCLEOTIDE SEQUENCE [LARGE SCALE GENOMIC DNA]</scope>
    <source>
        <strain evidence="3 4">CLA-AA-H200</strain>
    </source>
</reference>
<evidence type="ECO:0000313" key="4">
    <source>
        <dbReference type="Proteomes" id="UP001198151"/>
    </source>
</evidence>
<dbReference type="SUPFAM" id="SSF46785">
    <property type="entry name" value="Winged helix' DNA-binding domain"/>
    <property type="match status" value="1"/>
</dbReference>
<dbReference type="Proteomes" id="UP001198151">
    <property type="component" value="Unassembled WGS sequence"/>
</dbReference>
<evidence type="ECO:0000256" key="1">
    <source>
        <dbReference type="SAM" id="Coils"/>
    </source>
</evidence>
<dbReference type="RefSeq" id="WP_227707351.1">
    <property type="nucleotide sequence ID" value="NZ_JAJEQX010000010.1"/>
</dbReference>
<dbReference type="EMBL" id="JAJEQX010000010">
    <property type="protein sequence ID" value="MCC2254213.1"/>
    <property type="molecule type" value="Genomic_DNA"/>
</dbReference>
<dbReference type="PANTHER" id="PTHR33169:SF13">
    <property type="entry name" value="PADR-FAMILY TRANSCRIPTIONAL REGULATOR"/>
    <property type="match status" value="1"/>
</dbReference>
<evidence type="ECO:0000259" key="2">
    <source>
        <dbReference type="Pfam" id="PF03551"/>
    </source>
</evidence>
<feature type="coiled-coil region" evidence="1">
    <location>
        <begin position="82"/>
        <end position="109"/>
    </location>
</feature>
<gene>
    <name evidence="3" type="ORF">LKD70_07130</name>
</gene>